<dbReference type="GO" id="GO:0006508">
    <property type="term" value="P:proteolysis"/>
    <property type="evidence" value="ECO:0007669"/>
    <property type="project" value="UniProtKB-KW"/>
</dbReference>
<evidence type="ECO:0000256" key="5">
    <source>
        <dbReference type="SAM" id="MobiDB-lite"/>
    </source>
</evidence>
<dbReference type="InterPro" id="IPR000064">
    <property type="entry name" value="NLP_P60_dom"/>
</dbReference>
<proteinExistence type="inferred from homology"/>
<dbReference type="GO" id="GO:0008234">
    <property type="term" value="F:cysteine-type peptidase activity"/>
    <property type="evidence" value="ECO:0007669"/>
    <property type="project" value="UniProtKB-KW"/>
</dbReference>
<accession>A0A7X6L2Z0</accession>
<evidence type="ECO:0000256" key="1">
    <source>
        <dbReference type="ARBA" id="ARBA00007074"/>
    </source>
</evidence>
<keyword evidence="3" id="KW-0378">Hydrolase</keyword>
<keyword evidence="6" id="KW-1133">Transmembrane helix</keyword>
<keyword evidence="4" id="KW-0788">Thiol protease</keyword>
<dbReference type="Gene3D" id="3.90.1720.10">
    <property type="entry name" value="endopeptidase domain like (from Nostoc punctiforme)"/>
    <property type="match status" value="1"/>
</dbReference>
<dbReference type="PANTHER" id="PTHR47359:SF3">
    <property type="entry name" value="NLP_P60 DOMAIN-CONTAINING PROTEIN-RELATED"/>
    <property type="match status" value="1"/>
</dbReference>
<keyword evidence="9" id="KW-1185">Reference proteome</keyword>
<feature type="domain" description="NlpC/P60" evidence="7">
    <location>
        <begin position="91"/>
        <end position="205"/>
    </location>
</feature>
<dbReference type="InterPro" id="IPR051794">
    <property type="entry name" value="PG_Endopeptidase_C40"/>
</dbReference>
<dbReference type="EMBL" id="JAAXOS010000005">
    <property type="protein sequence ID" value="NKY26719.1"/>
    <property type="molecule type" value="Genomic_DNA"/>
</dbReference>
<feature type="region of interest" description="Disordered" evidence="5">
    <location>
        <begin position="57"/>
        <end position="82"/>
    </location>
</feature>
<evidence type="ECO:0000256" key="2">
    <source>
        <dbReference type="ARBA" id="ARBA00022670"/>
    </source>
</evidence>
<dbReference type="PROSITE" id="PS51935">
    <property type="entry name" value="NLPC_P60"/>
    <property type="match status" value="1"/>
</dbReference>
<feature type="compositionally biased region" description="Low complexity" evidence="5">
    <location>
        <begin position="57"/>
        <end position="69"/>
    </location>
</feature>
<name>A0A7X6L2Z0_9NOCA</name>
<dbReference type="PANTHER" id="PTHR47359">
    <property type="entry name" value="PEPTIDOGLYCAN DL-ENDOPEPTIDASE CWLO"/>
    <property type="match status" value="1"/>
</dbReference>
<evidence type="ECO:0000256" key="4">
    <source>
        <dbReference type="ARBA" id="ARBA00022807"/>
    </source>
</evidence>
<reference evidence="8 9" key="1">
    <citation type="submission" date="2020-04" db="EMBL/GenBank/DDBJ databases">
        <title>MicrobeNet Type strains.</title>
        <authorList>
            <person name="Nicholson A.C."/>
        </authorList>
    </citation>
    <scope>NUCLEOTIDE SEQUENCE [LARGE SCALE GENOMIC DNA]</scope>
    <source>
        <strain evidence="8 9">DSM 44956</strain>
    </source>
</reference>
<sequence>MPCISQAADRRPVIRAHGRGEYVPRKSTHRIALGFLLSTITILLLAGPVWADTGSASGIGPGSASSGSASGSGPGGDSGSASGSGFLPVPSVFGVGALAAATTQIGKPYEWGGTGPFSWDCSGLVQWAYRQVGVSIPRTTWQQAKAGAPVPRGSLSLGDVVVLNQDGSHVGIYAGNGLVLNAYDWGVPVGYTPLDEFDIYAIRRF</sequence>
<dbReference type="Proteomes" id="UP000540698">
    <property type="component" value="Unassembled WGS sequence"/>
</dbReference>
<comment type="similarity">
    <text evidence="1">Belongs to the peptidase C40 family.</text>
</comment>
<comment type="caution">
    <text evidence="8">The sequence shown here is derived from an EMBL/GenBank/DDBJ whole genome shotgun (WGS) entry which is preliminary data.</text>
</comment>
<evidence type="ECO:0000259" key="7">
    <source>
        <dbReference type="PROSITE" id="PS51935"/>
    </source>
</evidence>
<dbReference type="SUPFAM" id="SSF54001">
    <property type="entry name" value="Cysteine proteinases"/>
    <property type="match status" value="1"/>
</dbReference>
<evidence type="ECO:0000313" key="8">
    <source>
        <dbReference type="EMBL" id="NKY26719.1"/>
    </source>
</evidence>
<gene>
    <name evidence="8" type="ORF">HGB38_10860</name>
</gene>
<evidence type="ECO:0000313" key="9">
    <source>
        <dbReference type="Proteomes" id="UP000540698"/>
    </source>
</evidence>
<protein>
    <submittedName>
        <fullName evidence="8">C40 family peptidase</fullName>
    </submittedName>
</protein>
<keyword evidence="2" id="KW-0645">Protease</keyword>
<dbReference type="Pfam" id="PF00877">
    <property type="entry name" value="NLPC_P60"/>
    <property type="match status" value="1"/>
</dbReference>
<dbReference type="InterPro" id="IPR038765">
    <property type="entry name" value="Papain-like_cys_pep_sf"/>
</dbReference>
<evidence type="ECO:0000256" key="6">
    <source>
        <dbReference type="SAM" id="Phobius"/>
    </source>
</evidence>
<feature type="transmembrane region" description="Helical" evidence="6">
    <location>
        <begin position="31"/>
        <end position="51"/>
    </location>
</feature>
<organism evidence="8 9">
    <name type="scientific">Nocardia gamkensis</name>
    <dbReference type="NCBI Taxonomy" id="352869"/>
    <lineage>
        <taxon>Bacteria</taxon>
        <taxon>Bacillati</taxon>
        <taxon>Actinomycetota</taxon>
        <taxon>Actinomycetes</taxon>
        <taxon>Mycobacteriales</taxon>
        <taxon>Nocardiaceae</taxon>
        <taxon>Nocardia</taxon>
    </lineage>
</organism>
<keyword evidence="6" id="KW-0472">Membrane</keyword>
<dbReference type="AlphaFoldDB" id="A0A7X6L2Z0"/>
<keyword evidence="6" id="KW-0812">Transmembrane</keyword>
<evidence type="ECO:0000256" key="3">
    <source>
        <dbReference type="ARBA" id="ARBA00022801"/>
    </source>
</evidence>